<dbReference type="InterPro" id="IPR011009">
    <property type="entry name" value="Kinase-like_dom_sf"/>
</dbReference>
<evidence type="ECO:0000313" key="10">
    <source>
        <dbReference type="Proteomes" id="UP000309673"/>
    </source>
</evidence>
<dbReference type="AlphaFoldDB" id="A0A4U0FH04"/>
<feature type="domain" description="Protein kinase" evidence="7">
    <location>
        <begin position="21"/>
        <end position="270"/>
    </location>
</feature>
<keyword evidence="2" id="KW-0808">Transferase</keyword>
<accession>A0A4U0FH04</accession>
<protein>
    <recommendedName>
        <fullName evidence="1">non-specific serine/threonine protein kinase</fullName>
        <ecNumber evidence="1">2.7.11.1</ecNumber>
    </recommendedName>
</protein>
<organism evidence="9 10">
    <name type="scientific">Cohnella pontilimi</name>
    <dbReference type="NCBI Taxonomy" id="2564100"/>
    <lineage>
        <taxon>Bacteria</taxon>
        <taxon>Bacillati</taxon>
        <taxon>Bacillota</taxon>
        <taxon>Bacilli</taxon>
        <taxon>Bacillales</taxon>
        <taxon>Paenibacillaceae</taxon>
        <taxon>Cohnella</taxon>
    </lineage>
</organism>
<dbReference type="RefSeq" id="WP_136775973.1">
    <property type="nucleotide sequence ID" value="NZ_SUPK01000001.1"/>
</dbReference>
<dbReference type="PANTHER" id="PTHR43289:SF6">
    <property type="entry name" value="SERINE_THREONINE-PROTEIN KINASE NEKL-3"/>
    <property type="match status" value="1"/>
</dbReference>
<dbReference type="Gene3D" id="1.10.510.10">
    <property type="entry name" value="Transferase(Phosphotransferase) domain 1"/>
    <property type="match status" value="1"/>
</dbReference>
<evidence type="ECO:0000256" key="3">
    <source>
        <dbReference type="ARBA" id="ARBA00022741"/>
    </source>
</evidence>
<reference evidence="9 10" key="1">
    <citation type="submission" date="2019-04" db="EMBL/GenBank/DDBJ databases">
        <title>Cohnella sp. nov., isolated from soil.</title>
        <authorList>
            <person name="Kim W."/>
        </authorList>
    </citation>
    <scope>NUCLEOTIDE SEQUENCE [LARGE SCALE GENOMIC DNA]</scope>
    <source>
        <strain evidence="9 10">CAU 1483</strain>
    </source>
</reference>
<dbReference type="GO" id="GO:0004674">
    <property type="term" value="F:protein serine/threonine kinase activity"/>
    <property type="evidence" value="ECO:0007669"/>
    <property type="project" value="UniProtKB-EC"/>
</dbReference>
<dbReference type="PROSITE" id="PS50206">
    <property type="entry name" value="RHODANESE_3"/>
    <property type="match status" value="1"/>
</dbReference>
<evidence type="ECO:0000256" key="4">
    <source>
        <dbReference type="ARBA" id="ARBA00022777"/>
    </source>
</evidence>
<evidence type="ECO:0000259" key="7">
    <source>
        <dbReference type="PROSITE" id="PS50011"/>
    </source>
</evidence>
<name>A0A4U0FH04_9BACL</name>
<dbReference type="Pfam" id="PF00069">
    <property type="entry name" value="Pkinase"/>
    <property type="match status" value="1"/>
</dbReference>
<evidence type="ECO:0000256" key="2">
    <source>
        <dbReference type="ARBA" id="ARBA00022679"/>
    </source>
</evidence>
<evidence type="ECO:0000313" key="9">
    <source>
        <dbReference type="EMBL" id="TJY44221.1"/>
    </source>
</evidence>
<dbReference type="InterPro" id="IPR000719">
    <property type="entry name" value="Prot_kinase_dom"/>
</dbReference>
<dbReference type="GO" id="GO:0005524">
    <property type="term" value="F:ATP binding"/>
    <property type="evidence" value="ECO:0007669"/>
    <property type="project" value="UniProtKB-UniRule"/>
</dbReference>
<dbReference type="SMART" id="SM00220">
    <property type="entry name" value="S_TKc"/>
    <property type="match status" value="1"/>
</dbReference>
<dbReference type="InterPro" id="IPR017441">
    <property type="entry name" value="Protein_kinase_ATP_BS"/>
</dbReference>
<evidence type="ECO:0000256" key="5">
    <source>
        <dbReference type="ARBA" id="ARBA00022840"/>
    </source>
</evidence>
<dbReference type="PROSITE" id="PS50011">
    <property type="entry name" value="PROTEIN_KINASE_DOM"/>
    <property type="match status" value="1"/>
</dbReference>
<keyword evidence="5 6" id="KW-0067">ATP-binding</keyword>
<keyword evidence="4" id="KW-0418">Kinase</keyword>
<proteinExistence type="predicted"/>
<evidence type="ECO:0000259" key="8">
    <source>
        <dbReference type="PROSITE" id="PS50206"/>
    </source>
</evidence>
<dbReference type="PANTHER" id="PTHR43289">
    <property type="entry name" value="MITOGEN-ACTIVATED PROTEIN KINASE KINASE KINASE 20-RELATED"/>
    <property type="match status" value="1"/>
</dbReference>
<dbReference type="InterPro" id="IPR001763">
    <property type="entry name" value="Rhodanese-like_dom"/>
</dbReference>
<dbReference type="PROSITE" id="PS00107">
    <property type="entry name" value="PROTEIN_KINASE_ATP"/>
    <property type="match status" value="1"/>
</dbReference>
<dbReference type="Proteomes" id="UP000309673">
    <property type="component" value="Unassembled WGS sequence"/>
</dbReference>
<dbReference type="EMBL" id="SUPK01000001">
    <property type="protein sequence ID" value="TJY44221.1"/>
    <property type="molecule type" value="Genomic_DNA"/>
</dbReference>
<dbReference type="Gene3D" id="3.30.200.20">
    <property type="entry name" value="Phosphorylase Kinase, domain 1"/>
    <property type="match status" value="1"/>
</dbReference>
<feature type="domain" description="Rhodanese" evidence="8">
    <location>
        <begin position="371"/>
        <end position="435"/>
    </location>
</feature>
<dbReference type="EC" id="2.7.11.1" evidence="1"/>
<dbReference type="SUPFAM" id="SSF56112">
    <property type="entry name" value="Protein kinase-like (PK-like)"/>
    <property type="match status" value="1"/>
</dbReference>
<comment type="caution">
    <text evidence="9">The sequence shown here is derived from an EMBL/GenBank/DDBJ whole genome shotgun (WGS) entry which is preliminary data.</text>
</comment>
<evidence type="ECO:0000256" key="6">
    <source>
        <dbReference type="PROSITE-ProRule" id="PRU10141"/>
    </source>
</evidence>
<dbReference type="CDD" id="cd14014">
    <property type="entry name" value="STKc_PknB_like"/>
    <property type="match status" value="1"/>
</dbReference>
<sequence length="539" mass="59750">MEDHRKPVPQLPAGTLYADRYRIVAPLGRGGMGQVYLAEDVRLGGKRRALKLTAASQEERASFVLEARMLSELQHPHLPDIVDYYPPDASGTAGIVMEYIAGDTLADLFERSGRHLPFARIFRYLNQLCDVLCYLHGREPQIVFRDLKPANVLIDRHDRAVLIDFGIARRYRPGAGSDTERLGTPAFAAPEQIRGEQTDGRTDLFGWGAIAFYLLSGGQFAIRRAGNLHRTLQPDVPREFTDVLERVLADDPAVRPENANQLRQLLQPIAGSAETAETSRRHSDVRTDDGVIVAAVVSAYPGAGATFCAIGLSKALSEAGVAHALVECPGREPELYELLDGDRRKPKHTAFADPSGQSDPVPAWRLGTASLYTLDPRRASPMPPEDVFAAWLRKLGVPLVILDVSSGWDSPGVAGWLAEHAGWIWWVADCMPAKWSVRRQEAGAELHRLIRKNGHASRWIANRDLRFPEREHWLSCFPERPVLTIPQYPTESVVQAVWRGEGVPGSSKSASHMNLAFQKWAGEVIESQRRKLSPFSPVV</sequence>
<feature type="binding site" evidence="6">
    <location>
        <position position="51"/>
    </location>
    <ligand>
        <name>ATP</name>
        <dbReference type="ChEBI" id="CHEBI:30616"/>
    </ligand>
</feature>
<evidence type="ECO:0000256" key="1">
    <source>
        <dbReference type="ARBA" id="ARBA00012513"/>
    </source>
</evidence>
<dbReference type="OrthoDB" id="9788659at2"/>
<keyword evidence="10" id="KW-1185">Reference proteome</keyword>
<keyword evidence="3 6" id="KW-0547">Nucleotide-binding</keyword>
<gene>
    <name evidence="9" type="ORF">E5161_02180</name>
</gene>